<reference evidence="1 2" key="1">
    <citation type="journal article" date="2018" name="PLoS Pathog.">
        <title>Evolution of structural diversity of trichothecenes, a family of toxins produced by plant pathogenic and entomopathogenic fungi.</title>
        <authorList>
            <person name="Proctor R.H."/>
            <person name="McCormick S.P."/>
            <person name="Kim H.S."/>
            <person name="Cardoza R.E."/>
            <person name="Stanley A.M."/>
            <person name="Lindo L."/>
            <person name="Kelly A."/>
            <person name="Brown D.W."/>
            <person name="Lee T."/>
            <person name="Vaughan M.M."/>
            <person name="Alexander N.J."/>
            <person name="Busman M."/>
            <person name="Gutierrez S."/>
        </authorList>
    </citation>
    <scope>NUCLEOTIDE SEQUENCE [LARGE SCALE GENOMIC DNA]</scope>
    <source>
        <strain evidence="1 2">NRRL 13405</strain>
    </source>
</reference>
<comment type="caution">
    <text evidence="1">The sequence shown here is derived from an EMBL/GenBank/DDBJ whole genome shotgun (WGS) entry which is preliminary data.</text>
</comment>
<evidence type="ECO:0000313" key="1">
    <source>
        <dbReference type="EMBL" id="RFN44378.1"/>
    </source>
</evidence>
<protein>
    <submittedName>
        <fullName evidence="1">Uncharacterized protein</fullName>
    </submittedName>
</protein>
<evidence type="ECO:0000313" key="2">
    <source>
        <dbReference type="Proteomes" id="UP000265631"/>
    </source>
</evidence>
<keyword evidence="2" id="KW-1185">Reference proteome</keyword>
<name>A0A395M929_9HYPO</name>
<gene>
    <name evidence="1" type="ORF">FIE12Z_11420</name>
</gene>
<organism evidence="1 2">
    <name type="scientific">Fusarium flagelliforme</name>
    <dbReference type="NCBI Taxonomy" id="2675880"/>
    <lineage>
        <taxon>Eukaryota</taxon>
        <taxon>Fungi</taxon>
        <taxon>Dikarya</taxon>
        <taxon>Ascomycota</taxon>
        <taxon>Pezizomycotina</taxon>
        <taxon>Sordariomycetes</taxon>
        <taxon>Hypocreomycetidae</taxon>
        <taxon>Hypocreales</taxon>
        <taxon>Nectriaceae</taxon>
        <taxon>Fusarium</taxon>
        <taxon>Fusarium incarnatum-equiseti species complex</taxon>
    </lineage>
</organism>
<dbReference type="Proteomes" id="UP000265631">
    <property type="component" value="Unassembled WGS sequence"/>
</dbReference>
<sequence>MRLYPLEGGVKSHAIEARREETVEKANLTEEFIASKVLNELCTKIIQDDTTTRSAKRANRDKSLYQFASRYLEEHQESHHLLRVLPSVRQSLYGRASRKPLTTPVNDLFYNDIMPFHHGWNEIEALDQIIAWYQKNVNPQHPKRECLAQIEFTHARAAIRFSSKCEVMIQSFVIFEENGGEQDAVQETIIHDPEKRRERLQSLSVRENRGEFSTEFSAFVSINDKAISAPSPTEARLIKDIDDGSLHVRISFRLPERDYNTIDISRWAHGIGVDQTRLCQKSIFIKDIVTASTGIRPRPSGFLCHASTRYMYTLRRIEPAI</sequence>
<dbReference type="AlphaFoldDB" id="A0A395M929"/>
<dbReference type="EMBL" id="PXXK01000441">
    <property type="protein sequence ID" value="RFN44378.1"/>
    <property type="molecule type" value="Genomic_DNA"/>
</dbReference>
<accession>A0A395M929</accession>
<proteinExistence type="predicted"/>